<dbReference type="EMBL" id="CAJFCV020000004">
    <property type="protein sequence ID" value="CAG9119471.1"/>
    <property type="molecule type" value="Genomic_DNA"/>
</dbReference>
<dbReference type="WBParaSite" id="BXY_0077100.1">
    <property type="protein sequence ID" value="BXY_0077100.1"/>
    <property type="gene ID" value="BXY_0077100"/>
</dbReference>
<dbReference type="AlphaFoldDB" id="A0A1I7RJ89"/>
<protein>
    <submittedName>
        <fullName evidence="2">(pine wood nematode) hypothetical protein</fullName>
    </submittedName>
</protein>
<keyword evidence="4" id="KW-1185">Reference proteome</keyword>
<feature type="region of interest" description="Disordered" evidence="1">
    <location>
        <begin position="320"/>
        <end position="345"/>
    </location>
</feature>
<organism evidence="3 5">
    <name type="scientific">Bursaphelenchus xylophilus</name>
    <name type="common">Pinewood nematode worm</name>
    <name type="synonym">Aphelenchoides xylophilus</name>
    <dbReference type="NCBI Taxonomy" id="6326"/>
    <lineage>
        <taxon>Eukaryota</taxon>
        <taxon>Metazoa</taxon>
        <taxon>Ecdysozoa</taxon>
        <taxon>Nematoda</taxon>
        <taxon>Chromadorea</taxon>
        <taxon>Rhabditida</taxon>
        <taxon>Tylenchina</taxon>
        <taxon>Tylenchomorpha</taxon>
        <taxon>Aphelenchoidea</taxon>
        <taxon>Aphelenchoididae</taxon>
        <taxon>Bursaphelenchus</taxon>
    </lineage>
</organism>
<evidence type="ECO:0000313" key="5">
    <source>
        <dbReference type="WBParaSite" id="BXY_0077100.1"/>
    </source>
</evidence>
<sequence>MESNTSLTFDKDSIFFEDHSAPLEYRLAHQRQVGPGYTNRDGIMIPRDLRPIPGTQLSLYRRFRDPRTGRIFAVDLLNHWYYAKNDSSDFWLVEDTNSAGRPSREKMKWCRVSELPRTLFSQGVLDFRQIFGSDEYMRPFLKLCEVDDGKKTMVYPYDTYGNPIFPVCPILSANMSEYDKYKPCPNHKFYGDGHRCLAVDAEGLPIFPQNKQGDPVVPMSQCGEYPIYPSDMFGLGVIFPVDRMGTPIMAVDVEGRQQPYKNPFGHVELPTSLSSMATLVSLQRDGRYLNIRDVLRIEWLGIINERHQHKRMTIKRPIKVDASHGSHSSSHNHSYKRVKSENHGH</sequence>
<evidence type="ECO:0000256" key="1">
    <source>
        <dbReference type="SAM" id="MobiDB-lite"/>
    </source>
</evidence>
<dbReference type="Proteomes" id="UP000659654">
    <property type="component" value="Unassembled WGS sequence"/>
</dbReference>
<dbReference type="Proteomes" id="UP000095284">
    <property type="component" value="Unplaced"/>
</dbReference>
<evidence type="ECO:0000313" key="2">
    <source>
        <dbReference type="EMBL" id="CAD5228779.1"/>
    </source>
</evidence>
<name>A0A1I7RJ89_BURXY</name>
<dbReference type="Proteomes" id="UP000582659">
    <property type="component" value="Unassembled WGS sequence"/>
</dbReference>
<evidence type="ECO:0000313" key="3">
    <source>
        <dbReference type="Proteomes" id="UP000095284"/>
    </source>
</evidence>
<gene>
    <name evidence="2" type="ORF">BXYJ_LOCUS10615</name>
</gene>
<accession>A0A1I7RJ89</accession>
<reference evidence="5" key="1">
    <citation type="submission" date="2016-11" db="UniProtKB">
        <authorList>
            <consortium name="WormBaseParasite"/>
        </authorList>
    </citation>
    <scope>IDENTIFICATION</scope>
</reference>
<dbReference type="EMBL" id="CAJFDI010000004">
    <property type="protein sequence ID" value="CAD5228779.1"/>
    <property type="molecule type" value="Genomic_DNA"/>
</dbReference>
<reference evidence="2" key="2">
    <citation type="submission" date="2020-09" db="EMBL/GenBank/DDBJ databases">
        <authorList>
            <person name="Kikuchi T."/>
        </authorList>
    </citation>
    <scope>NUCLEOTIDE SEQUENCE</scope>
    <source>
        <strain evidence="2">Ka4C1</strain>
    </source>
</reference>
<dbReference type="OrthoDB" id="10298022at2759"/>
<evidence type="ECO:0000313" key="4">
    <source>
        <dbReference type="Proteomes" id="UP000659654"/>
    </source>
</evidence>
<proteinExistence type="predicted"/>